<feature type="region of interest" description="Disordered" evidence="1">
    <location>
        <begin position="183"/>
        <end position="242"/>
    </location>
</feature>
<dbReference type="OMA" id="LYDGCWN"/>
<dbReference type="PROSITE" id="PS50127">
    <property type="entry name" value="UBC_2"/>
    <property type="match status" value="1"/>
</dbReference>
<dbReference type="Pfam" id="PF00179">
    <property type="entry name" value="UQ_con"/>
    <property type="match status" value="1"/>
</dbReference>
<dbReference type="Proteomes" id="UP000001819">
    <property type="component" value="Chromosome X"/>
</dbReference>
<evidence type="ECO:0000313" key="2">
    <source>
        <dbReference type="Proteomes" id="UP000001819"/>
    </source>
</evidence>
<dbReference type="ExpressionAtlas" id="B5DLS5">
    <property type="expression patterns" value="baseline"/>
</dbReference>
<dbReference type="PANTHER" id="PTHR24067">
    <property type="entry name" value="UBIQUITIN-CONJUGATING ENZYME E2"/>
    <property type="match status" value="1"/>
</dbReference>
<proteinExistence type="predicted"/>
<dbReference type="Gene3D" id="3.10.110.10">
    <property type="entry name" value="Ubiquitin Conjugating Enzyme"/>
    <property type="match status" value="1"/>
</dbReference>
<dbReference type="Bgee" id="FBgn0243964">
    <property type="expression patterns" value="Expressed in male reproductive system and 1 other cell type or tissue"/>
</dbReference>
<protein>
    <submittedName>
        <fullName evidence="3">Ubiquitin-conjugating enzyme E2 R2-like</fullName>
    </submittedName>
</protein>
<dbReference type="GeneID" id="6902325"/>
<dbReference type="InterPro" id="IPR000608">
    <property type="entry name" value="UBC"/>
</dbReference>
<dbReference type="SMART" id="SM00212">
    <property type="entry name" value="UBCc"/>
    <property type="match status" value="1"/>
</dbReference>
<dbReference type="eggNOG" id="KOG0425">
    <property type="taxonomic scope" value="Eukaryota"/>
</dbReference>
<dbReference type="SUPFAM" id="SSF54495">
    <property type="entry name" value="UBC-like"/>
    <property type="match status" value="1"/>
</dbReference>
<evidence type="ECO:0000313" key="3">
    <source>
        <dbReference type="RefSeq" id="XP_002133850.1"/>
    </source>
</evidence>
<dbReference type="InterPro" id="IPR016135">
    <property type="entry name" value="UBQ-conjugating_enzyme/RWD"/>
</dbReference>
<gene>
    <name evidence="3" type="primary">LOC6902325</name>
</gene>
<name>B5DLS5_DROPS</name>
<evidence type="ECO:0000256" key="1">
    <source>
        <dbReference type="SAM" id="MobiDB-lite"/>
    </source>
</evidence>
<reference evidence="3" key="1">
    <citation type="submission" date="2025-08" db="UniProtKB">
        <authorList>
            <consortium name="RefSeq"/>
        </authorList>
    </citation>
    <scope>IDENTIFICATION</scope>
    <source>
        <strain evidence="3">MV-25-SWS-2005</strain>
        <tissue evidence="3">Whole body</tissue>
    </source>
</reference>
<dbReference type="RefSeq" id="XP_002133850.1">
    <property type="nucleotide sequence ID" value="XM_002133814.3"/>
</dbReference>
<accession>B5DLS5</accession>
<accession>A0A6I8UZ55</accession>
<feature type="compositionally biased region" description="Acidic residues" evidence="1">
    <location>
        <begin position="192"/>
        <end position="228"/>
    </location>
</feature>
<dbReference type="SMR" id="B5DLS5"/>
<dbReference type="KEGG" id="dpo:6902325"/>
<dbReference type="AlphaFoldDB" id="B5DLS5"/>
<organism evidence="2 3">
    <name type="scientific">Drosophila pseudoobscura pseudoobscura</name>
    <name type="common">Fruit fly</name>
    <dbReference type="NCBI Taxonomy" id="46245"/>
    <lineage>
        <taxon>Eukaryota</taxon>
        <taxon>Metazoa</taxon>
        <taxon>Ecdysozoa</taxon>
        <taxon>Arthropoda</taxon>
        <taxon>Hexapoda</taxon>
        <taxon>Insecta</taxon>
        <taxon>Pterygota</taxon>
        <taxon>Neoptera</taxon>
        <taxon>Endopterygota</taxon>
        <taxon>Diptera</taxon>
        <taxon>Brachycera</taxon>
        <taxon>Muscomorpha</taxon>
        <taxon>Ephydroidea</taxon>
        <taxon>Drosophilidae</taxon>
        <taxon>Drosophila</taxon>
        <taxon>Sophophora</taxon>
    </lineage>
</organism>
<dbReference type="InParanoid" id="B5DLS5"/>
<sequence length="242" mass="27208">MGDSEATETQSSAMAVRVLLREFTELQEGKLEGFHVKLVREGDLFDWDVGVFGPPHTVYQGAYLKASMQFPPDYPMQPPDFFFRTKMFHPNVHASGMVCMSVLYDGCWNATMSARSVLLSVVSLLTGPDTDWPCDMEAAVLYNQWRDSDGADKEYPERVALQKHDWEEMARLDGVTVPVTVEQYCRPGPPEEQPDEEEEEDFTLAELDDSNESSSASEEDGDGDEPGDADGLYQKIIWDDVD</sequence>
<dbReference type="STRING" id="46245.B5DLS5"/>
<keyword evidence="2" id="KW-1185">Reference proteome</keyword>
<dbReference type="InterPro" id="IPR050113">
    <property type="entry name" value="Ub_conjugating_enzyme"/>
</dbReference>
<dbReference type="HOGENOM" id="CLU_030988_1_2_1"/>